<dbReference type="InterPro" id="IPR035309">
    <property type="entry name" value="PSME4"/>
</dbReference>
<feature type="chain" id="PRO_5043990901" description="Proteasome activator complex subunit 4 C-terminal domain-containing protein" evidence="2">
    <location>
        <begin position="26"/>
        <end position="335"/>
    </location>
</feature>
<evidence type="ECO:0000313" key="5">
    <source>
        <dbReference type="Proteomes" id="UP001445335"/>
    </source>
</evidence>
<feature type="region of interest" description="Disordered" evidence="1">
    <location>
        <begin position="71"/>
        <end position="90"/>
    </location>
</feature>
<sequence length="335" mass="36373">MKLVDVTKMLKALGWLVMLLPTQQAARRDGGWDAWLREWLRLWGQVYHSSYWNTLWLHLVARLAKHDTADPMERDGAAEPGGDAASGARPQLALPRRPLSQAALRRVAAVVVQLAGSAQYSKVQEAGLVWQLGLISSAVYHMGPAVVPFRTRLLAVLDSLFQAPSKGEMSSYPEPVQALLGDLLALLAPGRQPPLHWRFALLANLALILLLPPPNASLAETAPVEALAALRASLETALAAGPQDEDRPRACAIAEVLSGLLASGALFLDTELRARMVAFLQSIVSGMEVRTAVRKVLGEFRRTHEEAALAAARRALEPDQWDALQEVASPATYFA</sequence>
<feature type="signal peptide" evidence="2">
    <location>
        <begin position="1"/>
        <end position="25"/>
    </location>
</feature>
<gene>
    <name evidence="4" type="ORF">WJX81_003479</name>
</gene>
<organism evidence="4 5">
    <name type="scientific">Elliptochloris bilobata</name>
    <dbReference type="NCBI Taxonomy" id="381761"/>
    <lineage>
        <taxon>Eukaryota</taxon>
        <taxon>Viridiplantae</taxon>
        <taxon>Chlorophyta</taxon>
        <taxon>core chlorophytes</taxon>
        <taxon>Trebouxiophyceae</taxon>
        <taxon>Trebouxiophyceae incertae sedis</taxon>
        <taxon>Elliptochloris clade</taxon>
        <taxon>Elliptochloris</taxon>
    </lineage>
</organism>
<feature type="domain" description="Proteasome activator complex subunit 4 C-terminal" evidence="3">
    <location>
        <begin position="280"/>
        <end position="335"/>
    </location>
</feature>
<dbReference type="Proteomes" id="UP001445335">
    <property type="component" value="Unassembled WGS sequence"/>
</dbReference>
<evidence type="ECO:0000259" key="3">
    <source>
        <dbReference type="Pfam" id="PF11919"/>
    </source>
</evidence>
<protein>
    <recommendedName>
        <fullName evidence="3">Proteasome activator complex subunit 4 C-terminal domain-containing protein</fullName>
    </recommendedName>
</protein>
<dbReference type="GO" id="GO:0016504">
    <property type="term" value="F:peptidase activator activity"/>
    <property type="evidence" value="ECO:0007669"/>
    <property type="project" value="InterPro"/>
</dbReference>
<reference evidence="4 5" key="1">
    <citation type="journal article" date="2024" name="Nat. Commun.">
        <title>Phylogenomics reveals the evolutionary origins of lichenization in chlorophyte algae.</title>
        <authorList>
            <person name="Puginier C."/>
            <person name="Libourel C."/>
            <person name="Otte J."/>
            <person name="Skaloud P."/>
            <person name="Haon M."/>
            <person name="Grisel S."/>
            <person name="Petersen M."/>
            <person name="Berrin J.G."/>
            <person name="Delaux P.M."/>
            <person name="Dal Grande F."/>
            <person name="Keller J."/>
        </authorList>
    </citation>
    <scope>NUCLEOTIDE SEQUENCE [LARGE SCALE GENOMIC DNA]</scope>
    <source>
        <strain evidence="4 5">SAG 245.80</strain>
    </source>
</reference>
<dbReference type="EMBL" id="JALJOU010000020">
    <property type="protein sequence ID" value="KAK9838139.1"/>
    <property type="molecule type" value="Genomic_DNA"/>
</dbReference>
<dbReference type="PANTHER" id="PTHR32170:SF3">
    <property type="entry name" value="PROTEASOME ACTIVATOR COMPLEX SUBUNIT 4"/>
    <property type="match status" value="1"/>
</dbReference>
<proteinExistence type="predicted"/>
<dbReference type="GO" id="GO:0010499">
    <property type="term" value="P:proteasomal ubiquitin-independent protein catabolic process"/>
    <property type="evidence" value="ECO:0007669"/>
    <property type="project" value="TreeGrafter"/>
</dbReference>
<dbReference type="GO" id="GO:0005829">
    <property type="term" value="C:cytosol"/>
    <property type="evidence" value="ECO:0007669"/>
    <property type="project" value="TreeGrafter"/>
</dbReference>
<evidence type="ECO:0000313" key="4">
    <source>
        <dbReference type="EMBL" id="KAK9838139.1"/>
    </source>
</evidence>
<dbReference type="Pfam" id="PF11919">
    <property type="entry name" value="PSME4_C"/>
    <property type="match status" value="1"/>
</dbReference>
<comment type="caution">
    <text evidence="4">The sequence shown here is derived from an EMBL/GenBank/DDBJ whole genome shotgun (WGS) entry which is preliminary data.</text>
</comment>
<dbReference type="GO" id="GO:0005634">
    <property type="term" value="C:nucleus"/>
    <property type="evidence" value="ECO:0007669"/>
    <property type="project" value="TreeGrafter"/>
</dbReference>
<dbReference type="InterPro" id="IPR021843">
    <property type="entry name" value="PSME4_C"/>
</dbReference>
<accession>A0AAW1RW30</accession>
<dbReference type="AlphaFoldDB" id="A0AAW1RW30"/>
<keyword evidence="5" id="KW-1185">Reference proteome</keyword>
<name>A0AAW1RW30_9CHLO</name>
<keyword evidence="2" id="KW-0732">Signal</keyword>
<dbReference type="GO" id="GO:0070628">
    <property type="term" value="F:proteasome binding"/>
    <property type="evidence" value="ECO:0007669"/>
    <property type="project" value="InterPro"/>
</dbReference>
<dbReference type="PANTHER" id="PTHR32170">
    <property type="entry name" value="PROTEASOME ACTIVATOR COMPLEX SUBUNIT 4"/>
    <property type="match status" value="1"/>
</dbReference>
<evidence type="ECO:0000256" key="1">
    <source>
        <dbReference type="SAM" id="MobiDB-lite"/>
    </source>
</evidence>
<evidence type="ECO:0000256" key="2">
    <source>
        <dbReference type="SAM" id="SignalP"/>
    </source>
</evidence>